<dbReference type="RefSeq" id="WP_116480347.1">
    <property type="nucleotide sequence ID" value="NZ_QEKV01000007.1"/>
</dbReference>
<dbReference type="PIRSF" id="PIRSF018637">
    <property type="entry name" value="TrmK"/>
    <property type="match status" value="1"/>
</dbReference>
<keyword evidence="1" id="KW-0808">Transferase</keyword>
<comment type="caution">
    <text evidence="1">The sequence shown here is derived from an EMBL/GenBank/DDBJ whole genome shotgun (WGS) entry which is preliminary data.</text>
</comment>
<organism evidence="1 2">
    <name type="scientific">Ezakiella coagulans</name>
    <dbReference type="NCBI Taxonomy" id="46507"/>
    <lineage>
        <taxon>Bacteria</taxon>
        <taxon>Bacillati</taxon>
        <taxon>Bacillota</taxon>
        <taxon>Tissierellia</taxon>
        <taxon>Ezakiella</taxon>
    </lineage>
</organism>
<evidence type="ECO:0000313" key="2">
    <source>
        <dbReference type="Proteomes" id="UP000245793"/>
    </source>
</evidence>
<proteinExistence type="predicted"/>
<dbReference type="GO" id="GO:0032259">
    <property type="term" value="P:methylation"/>
    <property type="evidence" value="ECO:0007669"/>
    <property type="project" value="UniProtKB-KW"/>
</dbReference>
<dbReference type="GO" id="GO:0160105">
    <property type="term" value="F:tRNA (adenine(22)-N1)-methyltransferase activity"/>
    <property type="evidence" value="ECO:0007669"/>
    <property type="project" value="InterPro"/>
</dbReference>
<dbReference type="Pfam" id="PF12847">
    <property type="entry name" value="Methyltransf_18"/>
    <property type="match status" value="1"/>
</dbReference>
<keyword evidence="2" id="KW-1185">Reference proteome</keyword>
<protein>
    <submittedName>
        <fullName evidence="1">tRNA (Adenine22-N1)-methyltransferase</fullName>
    </submittedName>
</protein>
<dbReference type="Proteomes" id="UP000245793">
    <property type="component" value="Unassembled WGS sequence"/>
</dbReference>
<dbReference type="PANTHER" id="PTHR38451">
    <property type="entry name" value="TRNA (ADENINE(22)-N(1))-METHYLTRANSFERASE"/>
    <property type="match status" value="1"/>
</dbReference>
<name>A0A2U1E2L6_9FIRM</name>
<dbReference type="InterPro" id="IPR006901">
    <property type="entry name" value="TrmK"/>
</dbReference>
<dbReference type="SUPFAM" id="SSF53335">
    <property type="entry name" value="S-adenosyl-L-methionine-dependent methyltransferases"/>
    <property type="match status" value="1"/>
</dbReference>
<accession>A0A2U1E2L6</accession>
<reference evidence="1 2" key="1">
    <citation type="submission" date="2018-04" db="EMBL/GenBank/DDBJ databases">
        <title>Genomic Encyclopedia of Type Strains, Phase IV (KMG-IV): sequencing the most valuable type-strain genomes for metagenomic binning, comparative biology and taxonomic classification.</title>
        <authorList>
            <person name="Goeker M."/>
        </authorList>
    </citation>
    <scope>NUCLEOTIDE SEQUENCE [LARGE SCALE GENOMIC DNA]</scope>
    <source>
        <strain evidence="1 2">DSM 20705</strain>
    </source>
</reference>
<dbReference type="AlphaFoldDB" id="A0A2U1E2L6"/>
<dbReference type="InterPro" id="IPR029063">
    <property type="entry name" value="SAM-dependent_MTases_sf"/>
</dbReference>
<evidence type="ECO:0000313" key="1">
    <source>
        <dbReference type="EMBL" id="PVY94072.1"/>
    </source>
</evidence>
<keyword evidence="1" id="KW-0489">Methyltransferase</keyword>
<dbReference type="PANTHER" id="PTHR38451:SF1">
    <property type="entry name" value="TRNA (ADENINE(22)-N(1))-METHYLTRANSFERASE"/>
    <property type="match status" value="1"/>
</dbReference>
<sequence length="229" mass="26032">MDRLETIVKLARNSNSVADIGCDHGQVGVELLKSTGVRHVISTDISEKCLKKSEFLFASTGFQSEYDGRVGDGLKTLNRGEVDTVVIAGMGGDLIKDIVTYDIGKTLSFKNFIIQPMTNPDVVRETFYKLGYGLEKDLIVIEGSKYYFLMKFSSLTDKKLEKDWFYTSSLLRDSIETYKEYLKFNLNKNNAIINEIKLNSSEKSDSRISELKSNNEKLRTLLEEKVEYK</sequence>
<dbReference type="Gene3D" id="3.40.50.150">
    <property type="entry name" value="Vaccinia Virus protein VP39"/>
    <property type="match status" value="1"/>
</dbReference>
<gene>
    <name evidence="1" type="ORF">C7381_10768</name>
</gene>
<dbReference type="EMBL" id="QEKV01000007">
    <property type="protein sequence ID" value="PVY94072.1"/>
    <property type="molecule type" value="Genomic_DNA"/>
</dbReference>